<proteinExistence type="predicted"/>
<reference evidence="2" key="1">
    <citation type="journal article" date="2019" name="Int. J. Syst. Evol. Microbiol.">
        <title>The Global Catalogue of Microorganisms (GCM) 10K type strain sequencing project: providing services to taxonomists for standard genome sequencing and annotation.</title>
        <authorList>
            <consortium name="The Broad Institute Genomics Platform"/>
            <consortium name="The Broad Institute Genome Sequencing Center for Infectious Disease"/>
            <person name="Wu L."/>
            <person name="Ma J."/>
        </authorList>
    </citation>
    <scope>NUCLEOTIDE SEQUENCE [LARGE SCALE GENOMIC DNA]</scope>
    <source>
        <strain evidence="2">CCUG 54822</strain>
    </source>
</reference>
<name>A0ABW3ZTM9_9BACI</name>
<evidence type="ECO:0000313" key="1">
    <source>
        <dbReference type="EMBL" id="MFD1361385.1"/>
    </source>
</evidence>
<accession>A0ABW3ZTM9</accession>
<gene>
    <name evidence="1" type="ORF">ACFQ4A_06860</name>
</gene>
<organism evidence="1 2">
    <name type="scientific">Lentibacillus salinarum</name>
    <dbReference type="NCBI Taxonomy" id="446820"/>
    <lineage>
        <taxon>Bacteria</taxon>
        <taxon>Bacillati</taxon>
        <taxon>Bacillota</taxon>
        <taxon>Bacilli</taxon>
        <taxon>Bacillales</taxon>
        <taxon>Bacillaceae</taxon>
        <taxon>Lentibacillus</taxon>
    </lineage>
</organism>
<dbReference type="EMBL" id="JBHTNH010000012">
    <property type="protein sequence ID" value="MFD1361385.1"/>
    <property type="molecule type" value="Genomic_DNA"/>
</dbReference>
<comment type="caution">
    <text evidence="1">The sequence shown here is derived from an EMBL/GenBank/DDBJ whole genome shotgun (WGS) entry which is preliminary data.</text>
</comment>
<sequence>MDKRKSITAIVSFVLLAIVVTLVVDTENTVSQNGDMIEHDYTFTGASEHWSAVLNVNGKEVFYEEQEVLQRDSEAQSDFTLTYQGPLEDLASVAEMRYTYQTPHSSTEVGLDFTDVSPGDTVFTDTSNNLVRENATIGVTVEWGDHTEKFSLEAAE</sequence>
<dbReference type="Proteomes" id="UP001597178">
    <property type="component" value="Unassembled WGS sequence"/>
</dbReference>
<dbReference type="RefSeq" id="WP_382398908.1">
    <property type="nucleotide sequence ID" value="NZ_JBHTNH010000012.1"/>
</dbReference>
<protein>
    <submittedName>
        <fullName evidence="1">Uncharacterized protein</fullName>
    </submittedName>
</protein>
<keyword evidence="2" id="KW-1185">Reference proteome</keyword>
<evidence type="ECO:0000313" key="2">
    <source>
        <dbReference type="Proteomes" id="UP001597178"/>
    </source>
</evidence>